<sequence precursor="true">MSVIFRRGAILCLSAFGLALAVEGALGASAEVVEKNYCNDSGECSRAVDGAAEILKWCEASSATIAWNYKRKGAYLVSCDCECTSHDNVGWIVDRDTGAGKKVVQKLQVGKQSTIESVRRSSGWVSDGFSAYPYCSAVNGKKLSNSMFVTLLKEPAGSDVSPYCFYPAYIVLGESGLEVKTDRADDGFGASLIIDDSGLAEVSAVLRAVSNVGD</sequence>
<name>B1JAM6_PSEPW</name>
<organism evidence="2">
    <name type="scientific">Pseudomonas putida (strain W619)</name>
    <dbReference type="NCBI Taxonomy" id="390235"/>
    <lineage>
        <taxon>Bacteria</taxon>
        <taxon>Pseudomonadati</taxon>
        <taxon>Pseudomonadota</taxon>
        <taxon>Gammaproteobacteria</taxon>
        <taxon>Pseudomonadales</taxon>
        <taxon>Pseudomonadaceae</taxon>
        <taxon>Pseudomonas</taxon>
    </lineage>
</organism>
<dbReference type="HOGENOM" id="CLU_1287982_0_0_6"/>
<keyword evidence="1" id="KW-0732">Signal</keyword>
<feature type="signal peptide" evidence="1">
    <location>
        <begin position="1"/>
        <end position="21"/>
    </location>
</feature>
<dbReference type="KEGG" id="ppw:PputW619_3250"/>
<evidence type="ECO:0000256" key="1">
    <source>
        <dbReference type="SAM" id="SignalP"/>
    </source>
</evidence>
<dbReference type="EMBL" id="CP000949">
    <property type="protein sequence ID" value="ACA73738.1"/>
    <property type="molecule type" value="Genomic_DNA"/>
</dbReference>
<accession>B1JAM6</accession>
<gene>
    <name evidence="2" type="ordered locus">PputW619_3250</name>
</gene>
<reference evidence="2" key="1">
    <citation type="submission" date="2008-02" db="EMBL/GenBank/DDBJ databases">
        <title>Complete sequence of Psuedomonas putida W619.</title>
        <authorList>
            <consortium name="US DOE Joint Genome Institute"/>
            <person name="Copeland A."/>
            <person name="Lucas S."/>
            <person name="Lapidus A."/>
            <person name="Barry K."/>
            <person name="Detter J.C."/>
            <person name="Glavina del Rio T."/>
            <person name="Dalin E."/>
            <person name="Tice H."/>
            <person name="Pitluck S."/>
            <person name="Chain P."/>
            <person name="Malfatti S."/>
            <person name="Shin M."/>
            <person name="Vergez L."/>
            <person name="Schmutz J."/>
            <person name="Larimer F."/>
            <person name="Land M."/>
            <person name="Hauser L."/>
            <person name="Kyrpides N."/>
            <person name="Kim E."/>
            <person name="Taghavi S."/>
            <person name="Vangronsveld D."/>
            <person name="van der Lelie D."/>
            <person name="Richardson P."/>
        </authorList>
    </citation>
    <scope>NUCLEOTIDE SEQUENCE</scope>
    <source>
        <strain evidence="2">W619</strain>
    </source>
</reference>
<evidence type="ECO:0000313" key="2">
    <source>
        <dbReference type="EMBL" id="ACA73738.1"/>
    </source>
</evidence>
<dbReference type="AlphaFoldDB" id="B1JAM6"/>
<proteinExistence type="predicted"/>
<dbReference type="OrthoDB" id="6906886at2"/>
<protein>
    <submittedName>
        <fullName evidence="2">Uncharacterized protein</fullName>
    </submittedName>
</protein>
<feature type="chain" id="PRO_5002766456" evidence="1">
    <location>
        <begin position="22"/>
        <end position="214"/>
    </location>
</feature>
<dbReference type="STRING" id="390235.PputW619_3250"/>